<gene>
    <name evidence="1" type="ORF">G3A44_06045</name>
</gene>
<evidence type="ECO:0000313" key="2">
    <source>
        <dbReference type="Proteomes" id="UP000484255"/>
    </source>
</evidence>
<keyword evidence="2" id="KW-1185">Reference proteome</keyword>
<protein>
    <submittedName>
        <fullName evidence="1">Uncharacterized protein</fullName>
    </submittedName>
</protein>
<dbReference type="AlphaFoldDB" id="A0A7C9PGY1"/>
<dbReference type="EMBL" id="JAAGOH010000005">
    <property type="protein sequence ID" value="NDY90754.1"/>
    <property type="molecule type" value="Genomic_DNA"/>
</dbReference>
<accession>A0A7C9PGY1</accession>
<name>A0A7C9PGY1_9BURK</name>
<organism evidence="1 2">
    <name type="scientific">Ideonella livida</name>
    <dbReference type="NCBI Taxonomy" id="2707176"/>
    <lineage>
        <taxon>Bacteria</taxon>
        <taxon>Pseudomonadati</taxon>
        <taxon>Pseudomonadota</taxon>
        <taxon>Betaproteobacteria</taxon>
        <taxon>Burkholderiales</taxon>
        <taxon>Sphaerotilaceae</taxon>
        <taxon>Ideonella</taxon>
    </lineage>
</organism>
<dbReference type="Proteomes" id="UP000484255">
    <property type="component" value="Unassembled WGS sequence"/>
</dbReference>
<proteinExistence type="predicted"/>
<comment type="caution">
    <text evidence="1">The sequence shown here is derived from an EMBL/GenBank/DDBJ whole genome shotgun (WGS) entry which is preliminary data.</text>
</comment>
<dbReference type="RefSeq" id="WP_163456611.1">
    <property type="nucleotide sequence ID" value="NZ_JAAGOH010000005.1"/>
</dbReference>
<evidence type="ECO:0000313" key="1">
    <source>
        <dbReference type="EMBL" id="NDY90754.1"/>
    </source>
</evidence>
<reference evidence="1 2" key="1">
    <citation type="submission" date="2020-02" db="EMBL/GenBank/DDBJ databases">
        <title>Ideonella bacterium strain TBM-1.</title>
        <authorList>
            <person name="Chen W.-M."/>
        </authorList>
    </citation>
    <scope>NUCLEOTIDE SEQUENCE [LARGE SCALE GENOMIC DNA]</scope>
    <source>
        <strain evidence="1 2">TBM-1</strain>
    </source>
</reference>
<sequence>MPYASTPSPASTAPAYRCRLCNATCYRRLVERSADGRLGYGNRYRCAGCGLTFEDPAQWWGSGTSANPTARMGTPLPAS</sequence>